<proteinExistence type="inferred from homology"/>
<evidence type="ECO:0000259" key="4">
    <source>
        <dbReference type="PROSITE" id="PS50991"/>
    </source>
</evidence>
<dbReference type="InterPro" id="IPR013785">
    <property type="entry name" value="Aldolase_TIM"/>
</dbReference>
<dbReference type="Gene3D" id="3.20.20.70">
    <property type="entry name" value="Aldolase class I"/>
    <property type="match status" value="1"/>
</dbReference>
<evidence type="ECO:0000256" key="2">
    <source>
        <dbReference type="ARBA" id="ARBA00022723"/>
    </source>
</evidence>
<dbReference type="InterPro" id="IPR000891">
    <property type="entry name" value="PYR_CT"/>
</dbReference>
<dbReference type="Pfam" id="PF00682">
    <property type="entry name" value="HMGL-like"/>
    <property type="match status" value="1"/>
</dbReference>
<comment type="caution">
    <text evidence="5">The sequence shown here is derived from an EMBL/GenBank/DDBJ whole genome shotgun (WGS) entry which is preliminary data.</text>
</comment>
<dbReference type="RefSeq" id="WP_142787363.1">
    <property type="nucleotide sequence ID" value="NZ_VHJK01000001.1"/>
</dbReference>
<name>A0A547PAC9_9SPHN</name>
<dbReference type="PANTHER" id="PTHR42738">
    <property type="entry name" value="HYDROXYMETHYLGLUTARYL-COA LYASE"/>
    <property type="match status" value="1"/>
</dbReference>
<sequence length="302" mass="32178">MAQESIELVEVGPRDGLQNEPDIIGTSDKLALIERMIDYGARRLEIASFVHPKRVPQMADAEDVIAGLPDRKDVTYIGLTLNKRGVMRGLATREGGKRGIDQAGCVLVASDTFGQKNQGQTIAEGIAENRDMIRFAKAEGLRVQVTISAAFGCPFEGEVKPETILAIAEEMAAESPEEIALADTIGVGVPAQVEDLFGRLSELLDGRIPMRCHFHDTRGTGIANAWSAYKAGVRSFDASLGGLGGCPFAPKATGNIATEDLIYMMERSGVATGINLDAAIAANRGFAHTLGRELPSRVARAA</sequence>
<dbReference type="PANTHER" id="PTHR42738:SF7">
    <property type="entry name" value="HYDROXYMETHYLGLUTARYL-COA LYASE"/>
    <property type="match status" value="1"/>
</dbReference>
<keyword evidence="6" id="KW-1185">Reference proteome</keyword>
<feature type="domain" description="Pyruvate carboxyltransferase" evidence="4">
    <location>
        <begin position="6"/>
        <end position="280"/>
    </location>
</feature>
<dbReference type="SUPFAM" id="SSF51569">
    <property type="entry name" value="Aldolase"/>
    <property type="match status" value="1"/>
</dbReference>
<dbReference type="CDD" id="cd07938">
    <property type="entry name" value="DRE_TIM_HMGL"/>
    <property type="match status" value="1"/>
</dbReference>
<dbReference type="AlphaFoldDB" id="A0A547PAC9"/>
<evidence type="ECO:0000313" key="6">
    <source>
        <dbReference type="Proteomes" id="UP000316343"/>
    </source>
</evidence>
<dbReference type="GO" id="GO:0006552">
    <property type="term" value="P:L-leucine catabolic process"/>
    <property type="evidence" value="ECO:0007669"/>
    <property type="project" value="TreeGrafter"/>
</dbReference>
<accession>A0A547PAC9</accession>
<evidence type="ECO:0000256" key="1">
    <source>
        <dbReference type="ARBA" id="ARBA00009405"/>
    </source>
</evidence>
<dbReference type="Proteomes" id="UP000316343">
    <property type="component" value="Unassembled WGS sequence"/>
</dbReference>
<keyword evidence="3 5" id="KW-0456">Lyase</keyword>
<dbReference type="PROSITE" id="PS50991">
    <property type="entry name" value="PYR_CT"/>
    <property type="match status" value="1"/>
</dbReference>
<dbReference type="NCBIfam" id="NF004283">
    <property type="entry name" value="PRK05692.1"/>
    <property type="match status" value="1"/>
</dbReference>
<comment type="similarity">
    <text evidence="1">Belongs to the HMG-CoA lyase family.</text>
</comment>
<evidence type="ECO:0000313" key="5">
    <source>
        <dbReference type="EMBL" id="TRD11099.1"/>
    </source>
</evidence>
<keyword evidence="2" id="KW-0479">Metal-binding</keyword>
<organism evidence="5 6">
    <name type="scientific">Erythrobacter insulae</name>
    <dbReference type="NCBI Taxonomy" id="2584124"/>
    <lineage>
        <taxon>Bacteria</taxon>
        <taxon>Pseudomonadati</taxon>
        <taxon>Pseudomonadota</taxon>
        <taxon>Alphaproteobacteria</taxon>
        <taxon>Sphingomonadales</taxon>
        <taxon>Erythrobacteraceae</taxon>
        <taxon>Erythrobacter/Porphyrobacter group</taxon>
        <taxon>Erythrobacter</taxon>
    </lineage>
</organism>
<gene>
    <name evidence="5" type="ORF">FGU71_04020</name>
</gene>
<dbReference type="GO" id="GO:0046872">
    <property type="term" value="F:metal ion binding"/>
    <property type="evidence" value="ECO:0007669"/>
    <property type="project" value="UniProtKB-KW"/>
</dbReference>
<reference evidence="5 6" key="1">
    <citation type="submission" date="2019-06" db="EMBL/GenBank/DDBJ databases">
        <title>Erythrobacter insulae sp. nov., isolated from a tidal flat.</title>
        <authorList>
            <person name="Yoon J.-H."/>
        </authorList>
    </citation>
    <scope>NUCLEOTIDE SEQUENCE [LARGE SCALE GENOMIC DNA]</scope>
    <source>
        <strain evidence="5 6">JBTF-M21</strain>
    </source>
</reference>
<dbReference type="GO" id="GO:0004419">
    <property type="term" value="F:hydroxymethylglutaryl-CoA lyase activity"/>
    <property type="evidence" value="ECO:0007669"/>
    <property type="project" value="TreeGrafter"/>
</dbReference>
<protein>
    <submittedName>
        <fullName evidence="5">Hydroxymethylglutaryl-CoA lyase</fullName>
    </submittedName>
</protein>
<dbReference type="InterPro" id="IPR043594">
    <property type="entry name" value="HMGL"/>
</dbReference>
<dbReference type="EMBL" id="VHJK01000001">
    <property type="protein sequence ID" value="TRD11099.1"/>
    <property type="molecule type" value="Genomic_DNA"/>
</dbReference>
<dbReference type="OrthoDB" id="9784013at2"/>
<dbReference type="GO" id="GO:0046951">
    <property type="term" value="P:ketone body biosynthetic process"/>
    <property type="evidence" value="ECO:0007669"/>
    <property type="project" value="TreeGrafter"/>
</dbReference>
<evidence type="ECO:0000256" key="3">
    <source>
        <dbReference type="ARBA" id="ARBA00023239"/>
    </source>
</evidence>